<dbReference type="PANTHER" id="PTHR39169:SF1">
    <property type="entry name" value="MONOOXYGENASE YDHR-RELATED"/>
    <property type="match status" value="1"/>
</dbReference>
<dbReference type="Proteomes" id="UP000606194">
    <property type="component" value="Unassembled WGS sequence"/>
</dbReference>
<dbReference type="NCBIfam" id="NF008333">
    <property type="entry name" value="PRK11118.1"/>
    <property type="match status" value="1"/>
</dbReference>
<dbReference type="SUPFAM" id="SSF54909">
    <property type="entry name" value="Dimeric alpha+beta barrel"/>
    <property type="match status" value="1"/>
</dbReference>
<comment type="caution">
    <text evidence="1">The sequence shown here is derived from an EMBL/GenBank/DDBJ whole genome shotgun (WGS) entry which is preliminary data.</text>
</comment>
<dbReference type="AlphaFoldDB" id="A0A918L5T8"/>
<keyword evidence="1" id="KW-0503">Monooxygenase</keyword>
<dbReference type="PANTHER" id="PTHR39169">
    <property type="match status" value="1"/>
</dbReference>
<dbReference type="Pfam" id="PF08803">
    <property type="entry name" value="ydhR"/>
    <property type="match status" value="1"/>
</dbReference>
<sequence>MATAYRDLAESINDEPGMIWKIWTENSKTSAAGGVYLFASEADARAYLTKHTARLQEWGITGNGSRIFEVNGPLSAVNGAPLRRA</sequence>
<dbReference type="GO" id="GO:0004497">
    <property type="term" value="F:monooxygenase activity"/>
    <property type="evidence" value="ECO:0007669"/>
    <property type="project" value="UniProtKB-KW"/>
</dbReference>
<dbReference type="InterPro" id="IPR014910">
    <property type="entry name" value="YdhR"/>
</dbReference>
<dbReference type="InterPro" id="IPR011008">
    <property type="entry name" value="Dimeric_a/b-barrel"/>
</dbReference>
<dbReference type="Gene3D" id="3.30.70.100">
    <property type="match status" value="1"/>
</dbReference>
<reference evidence="1" key="1">
    <citation type="journal article" date="2014" name="Int. J. Syst. Evol. Microbiol.">
        <title>Complete genome sequence of Corynebacterium casei LMG S-19264T (=DSM 44701T), isolated from a smear-ripened cheese.</title>
        <authorList>
            <consortium name="US DOE Joint Genome Institute (JGI-PGF)"/>
            <person name="Walter F."/>
            <person name="Albersmeier A."/>
            <person name="Kalinowski J."/>
            <person name="Ruckert C."/>
        </authorList>
    </citation>
    <scope>NUCLEOTIDE SEQUENCE</scope>
    <source>
        <strain evidence="1">JCM 4386</strain>
    </source>
</reference>
<organism evidence="1 2">
    <name type="scientific">Streptomyces humidus</name>
    <dbReference type="NCBI Taxonomy" id="52259"/>
    <lineage>
        <taxon>Bacteria</taxon>
        <taxon>Bacillati</taxon>
        <taxon>Actinomycetota</taxon>
        <taxon>Actinomycetes</taxon>
        <taxon>Kitasatosporales</taxon>
        <taxon>Streptomycetaceae</taxon>
        <taxon>Streptomyces</taxon>
    </lineage>
</organism>
<evidence type="ECO:0000313" key="1">
    <source>
        <dbReference type="EMBL" id="GGS10212.1"/>
    </source>
</evidence>
<protein>
    <submittedName>
        <fullName evidence="1">Monooxygenase</fullName>
    </submittedName>
</protein>
<gene>
    <name evidence="1" type="ORF">GCM10010269_56670</name>
</gene>
<reference evidence="1" key="2">
    <citation type="submission" date="2020-09" db="EMBL/GenBank/DDBJ databases">
        <authorList>
            <person name="Sun Q."/>
            <person name="Ohkuma M."/>
        </authorList>
    </citation>
    <scope>NUCLEOTIDE SEQUENCE</scope>
    <source>
        <strain evidence="1">JCM 4386</strain>
    </source>
</reference>
<name>A0A918L5T8_9ACTN</name>
<accession>A0A918L5T8</accession>
<keyword evidence="2" id="KW-1185">Reference proteome</keyword>
<proteinExistence type="predicted"/>
<dbReference type="EMBL" id="BMTL01000026">
    <property type="protein sequence ID" value="GGS10212.1"/>
    <property type="molecule type" value="Genomic_DNA"/>
</dbReference>
<evidence type="ECO:0000313" key="2">
    <source>
        <dbReference type="Proteomes" id="UP000606194"/>
    </source>
</evidence>
<keyword evidence="1" id="KW-0560">Oxidoreductase</keyword>